<keyword evidence="1" id="KW-0805">Transcription regulation</keyword>
<proteinExistence type="predicted"/>
<dbReference type="KEGG" id="rca:Rcas_3618"/>
<evidence type="ECO:0000256" key="3">
    <source>
        <dbReference type="ARBA" id="ARBA00023163"/>
    </source>
</evidence>
<keyword evidence="3" id="KW-0804">Transcription</keyword>
<dbReference type="HOGENOM" id="CLU_097806_3_3_0"/>
<dbReference type="STRING" id="383372.Rcas_3618"/>
<dbReference type="PRINTS" id="PR00778">
    <property type="entry name" value="HTHARSR"/>
</dbReference>
<evidence type="ECO:0000313" key="6">
    <source>
        <dbReference type="Proteomes" id="UP000000263"/>
    </source>
</evidence>
<evidence type="ECO:0000256" key="1">
    <source>
        <dbReference type="ARBA" id="ARBA00023015"/>
    </source>
</evidence>
<dbReference type="PANTHER" id="PTHR43132:SF2">
    <property type="entry name" value="ARSENICAL RESISTANCE OPERON REPRESSOR ARSR-RELATED"/>
    <property type="match status" value="1"/>
</dbReference>
<dbReference type="Pfam" id="PF01022">
    <property type="entry name" value="HTH_5"/>
    <property type="match status" value="1"/>
</dbReference>
<dbReference type="PROSITE" id="PS50987">
    <property type="entry name" value="HTH_ARSR_2"/>
    <property type="match status" value="1"/>
</dbReference>
<name>A7NQ21_ROSCS</name>
<dbReference type="Gene3D" id="1.10.10.10">
    <property type="entry name" value="Winged helix-like DNA-binding domain superfamily/Winged helix DNA-binding domain"/>
    <property type="match status" value="1"/>
</dbReference>
<accession>A7NQ21</accession>
<dbReference type="OrthoDB" id="9798835at2"/>
<dbReference type="GO" id="GO:0003677">
    <property type="term" value="F:DNA binding"/>
    <property type="evidence" value="ECO:0007669"/>
    <property type="project" value="UniProtKB-KW"/>
</dbReference>
<protein>
    <submittedName>
        <fullName evidence="5">Transcriptional regulator, ArsR family</fullName>
    </submittedName>
</protein>
<dbReference type="EMBL" id="CP000804">
    <property type="protein sequence ID" value="ABU59667.1"/>
    <property type="molecule type" value="Genomic_DNA"/>
</dbReference>
<dbReference type="InterPro" id="IPR011991">
    <property type="entry name" value="ArsR-like_HTH"/>
</dbReference>
<dbReference type="Proteomes" id="UP000000263">
    <property type="component" value="Chromosome"/>
</dbReference>
<dbReference type="InterPro" id="IPR036388">
    <property type="entry name" value="WH-like_DNA-bd_sf"/>
</dbReference>
<organism evidence="5 6">
    <name type="scientific">Roseiflexus castenholzii (strain DSM 13941 / HLO8)</name>
    <dbReference type="NCBI Taxonomy" id="383372"/>
    <lineage>
        <taxon>Bacteria</taxon>
        <taxon>Bacillati</taxon>
        <taxon>Chloroflexota</taxon>
        <taxon>Chloroflexia</taxon>
        <taxon>Chloroflexales</taxon>
        <taxon>Roseiflexineae</taxon>
        <taxon>Roseiflexaceae</taxon>
        <taxon>Roseiflexus</taxon>
    </lineage>
</organism>
<dbReference type="InterPro" id="IPR051011">
    <property type="entry name" value="Metal_resp_trans_reg"/>
</dbReference>
<dbReference type="SUPFAM" id="SSF46785">
    <property type="entry name" value="Winged helix' DNA-binding domain"/>
    <property type="match status" value="1"/>
</dbReference>
<keyword evidence="2" id="KW-0238">DNA-binding</keyword>
<dbReference type="InterPro" id="IPR036390">
    <property type="entry name" value="WH_DNA-bd_sf"/>
</dbReference>
<dbReference type="SMART" id="SM00418">
    <property type="entry name" value="HTH_ARSR"/>
    <property type="match status" value="1"/>
</dbReference>
<evidence type="ECO:0000313" key="5">
    <source>
        <dbReference type="EMBL" id="ABU59667.1"/>
    </source>
</evidence>
<reference evidence="5 6" key="1">
    <citation type="submission" date="2007-08" db="EMBL/GenBank/DDBJ databases">
        <title>Complete sequence of Roseiflexus castenholzii DSM 13941.</title>
        <authorList>
            <consortium name="US DOE Joint Genome Institute"/>
            <person name="Copeland A."/>
            <person name="Lucas S."/>
            <person name="Lapidus A."/>
            <person name="Barry K."/>
            <person name="Glavina del Rio T."/>
            <person name="Dalin E."/>
            <person name="Tice H."/>
            <person name="Pitluck S."/>
            <person name="Thompson L.S."/>
            <person name="Brettin T."/>
            <person name="Bruce D."/>
            <person name="Detter J.C."/>
            <person name="Han C."/>
            <person name="Tapia R."/>
            <person name="Schmutz J."/>
            <person name="Larimer F."/>
            <person name="Land M."/>
            <person name="Hauser L."/>
            <person name="Kyrpides N."/>
            <person name="Mikhailova N."/>
            <person name="Bryant D.A."/>
            <person name="Hanada S."/>
            <person name="Tsukatani Y."/>
            <person name="Richardson P."/>
        </authorList>
    </citation>
    <scope>NUCLEOTIDE SEQUENCE [LARGE SCALE GENOMIC DNA]</scope>
    <source>
        <strain evidence="6">DSM 13941 / HLO8</strain>
    </source>
</reference>
<dbReference type="GO" id="GO:0003700">
    <property type="term" value="F:DNA-binding transcription factor activity"/>
    <property type="evidence" value="ECO:0007669"/>
    <property type="project" value="InterPro"/>
</dbReference>
<dbReference type="NCBIfam" id="NF033788">
    <property type="entry name" value="HTH_metalloreg"/>
    <property type="match status" value="1"/>
</dbReference>
<feature type="domain" description="HTH arsR-type" evidence="4">
    <location>
        <begin position="5"/>
        <end position="99"/>
    </location>
</feature>
<gene>
    <name evidence="5" type="ordered locus">Rcas_3618</name>
</gene>
<dbReference type="PANTHER" id="PTHR43132">
    <property type="entry name" value="ARSENICAL RESISTANCE OPERON REPRESSOR ARSR-RELATED"/>
    <property type="match status" value="1"/>
</dbReference>
<evidence type="ECO:0000259" key="4">
    <source>
        <dbReference type="PROSITE" id="PS50987"/>
    </source>
</evidence>
<dbReference type="eggNOG" id="COG0640">
    <property type="taxonomic scope" value="Bacteria"/>
</dbReference>
<dbReference type="CDD" id="cd00090">
    <property type="entry name" value="HTH_ARSR"/>
    <property type="match status" value="1"/>
</dbReference>
<keyword evidence="6" id="KW-1185">Reference proteome</keyword>
<sequence length="122" mass="13818">MIGAMAHVTIDKQAQLFKALMHPVRIQILEILRGGEACVCHIEAMLGLRQAYVSQQLAVLRRFGLIKDRRDGSNIYYRVIRREVFDMLDTARAIVGDEEKPATRRATGCSCPRCVPHIARIE</sequence>
<dbReference type="AlphaFoldDB" id="A7NQ21"/>
<evidence type="ECO:0000256" key="2">
    <source>
        <dbReference type="ARBA" id="ARBA00023125"/>
    </source>
</evidence>
<dbReference type="InterPro" id="IPR001845">
    <property type="entry name" value="HTH_ArsR_DNA-bd_dom"/>
</dbReference>